<keyword evidence="3" id="KW-0812">Transmembrane</keyword>
<feature type="region of interest" description="Disordered" evidence="2">
    <location>
        <begin position="129"/>
        <end position="148"/>
    </location>
</feature>
<dbReference type="Pfam" id="PF07963">
    <property type="entry name" value="N_methyl"/>
    <property type="match status" value="1"/>
</dbReference>
<gene>
    <name evidence="4" type="ORF">N5J06_20160</name>
</gene>
<dbReference type="SUPFAM" id="SSF54523">
    <property type="entry name" value="Pili subunits"/>
    <property type="match status" value="1"/>
</dbReference>
<dbReference type="PRINTS" id="PR00813">
    <property type="entry name" value="BCTERIALGSPG"/>
</dbReference>
<organism evidence="4 5">
    <name type="scientific">Ralstonia mojiangensis</name>
    <dbReference type="NCBI Taxonomy" id="2953895"/>
    <lineage>
        <taxon>Bacteria</taxon>
        <taxon>Pseudomonadati</taxon>
        <taxon>Pseudomonadota</taxon>
        <taxon>Betaproteobacteria</taxon>
        <taxon>Burkholderiales</taxon>
        <taxon>Burkholderiaceae</taxon>
        <taxon>Ralstonia</taxon>
    </lineage>
</organism>
<keyword evidence="3" id="KW-1133">Transmembrane helix</keyword>
<feature type="transmembrane region" description="Helical" evidence="3">
    <location>
        <begin position="12"/>
        <end position="35"/>
    </location>
</feature>
<dbReference type="Gene3D" id="3.30.700.10">
    <property type="entry name" value="Glycoprotein, Type 4 Pilin"/>
    <property type="match status" value="1"/>
</dbReference>
<dbReference type="EMBL" id="JAOCQI010000003">
    <property type="protein sequence ID" value="MCT7313295.1"/>
    <property type="molecule type" value="Genomic_DNA"/>
</dbReference>
<dbReference type="InterPro" id="IPR000983">
    <property type="entry name" value="Bac_GSPG_pilin"/>
</dbReference>
<proteinExistence type="predicted"/>
<sequence length="163" mass="18702">MRTPTSHRTTLGFTLIELLVTLAIMAVLGTLVVPLTEVTVQRQREQELRRSLREIRTAIDAYKRASDEGRIPHTIDNTGYPPSLRILVEGVEDARDPKKAKMYFLRRIPLDPMQRDTRVGEDEIWGRRSYSSEASDPQEGDDVYDVYSRSPATGLNGIPYRRW</sequence>
<dbReference type="InterPro" id="IPR045584">
    <property type="entry name" value="Pilin-like"/>
</dbReference>
<evidence type="ECO:0000256" key="2">
    <source>
        <dbReference type="SAM" id="MobiDB-lite"/>
    </source>
</evidence>
<evidence type="ECO:0000313" key="4">
    <source>
        <dbReference type="EMBL" id="MCT7313295.1"/>
    </source>
</evidence>
<dbReference type="Proteomes" id="UP001164420">
    <property type="component" value="Unassembled WGS sequence"/>
</dbReference>
<accession>A0ABT2LDA7</accession>
<evidence type="ECO:0000256" key="1">
    <source>
        <dbReference type="ARBA" id="ARBA00022481"/>
    </source>
</evidence>
<evidence type="ECO:0000313" key="5">
    <source>
        <dbReference type="Proteomes" id="UP001164420"/>
    </source>
</evidence>
<name>A0ABT2LDA7_9RALS</name>
<keyword evidence="1" id="KW-0488">Methylation</keyword>
<comment type="caution">
    <text evidence="4">The sequence shown here is derived from an EMBL/GenBank/DDBJ whole genome shotgun (WGS) entry which is preliminary data.</text>
</comment>
<dbReference type="RefSeq" id="WP_260785171.1">
    <property type="nucleotide sequence ID" value="NZ_JAOCQI010000003.1"/>
</dbReference>
<keyword evidence="3" id="KW-0472">Membrane</keyword>
<evidence type="ECO:0000256" key="3">
    <source>
        <dbReference type="SAM" id="Phobius"/>
    </source>
</evidence>
<protein>
    <submittedName>
        <fullName evidence="4">Type II secretion system GspH family protein</fullName>
    </submittedName>
</protein>
<dbReference type="NCBIfam" id="TIGR02532">
    <property type="entry name" value="IV_pilin_GFxxxE"/>
    <property type="match status" value="1"/>
</dbReference>
<dbReference type="InterPro" id="IPR012902">
    <property type="entry name" value="N_methyl_site"/>
</dbReference>
<reference evidence="4 5" key="1">
    <citation type="journal article" date="2023" name="Front. Microbiol.">
        <title>Ralstonia chuxiongensis sp. nov., Ralstonia mojiangensis sp. nov., and Ralstonia soli sp. nov., isolated from tobacco fields, are three novel species in the family Burkholderiaceae.</title>
        <authorList>
            <person name="Lu C.H."/>
            <person name="Zhang Y.Y."/>
            <person name="Jiang N."/>
            <person name="Chen W."/>
            <person name="Shao X."/>
            <person name="Zhao Z.M."/>
            <person name="Lu W.L."/>
            <person name="Hu X."/>
            <person name="Xi Y.X."/>
            <person name="Zou S.Y."/>
            <person name="Wei Q.J."/>
            <person name="Lin Z.L."/>
            <person name="Gong L."/>
            <person name="Gai X.T."/>
            <person name="Zhang L.Q."/>
            <person name="Li J.Y."/>
            <person name="Jin Y."/>
            <person name="Xia Z.Y."/>
        </authorList>
    </citation>
    <scope>NUCLEOTIDE SEQUENCE [LARGE SCALE GENOMIC DNA]</scope>
    <source>
        <strain evidence="4 5">22TCJT01-1</strain>
    </source>
</reference>
<keyword evidence="5" id="KW-1185">Reference proteome</keyword>